<keyword evidence="2" id="KW-0732">Signal</keyword>
<dbReference type="Gene3D" id="3.40.50.880">
    <property type="match status" value="1"/>
</dbReference>
<name>A0A7M1SSG1_9MICO</name>
<proteinExistence type="predicted"/>
<dbReference type="PROSITE" id="PS51318">
    <property type="entry name" value="TAT"/>
    <property type="match status" value="1"/>
</dbReference>
<dbReference type="EMBL" id="CP063169">
    <property type="protein sequence ID" value="QOR70486.1"/>
    <property type="molecule type" value="Genomic_DNA"/>
</dbReference>
<dbReference type="CDD" id="cd03143">
    <property type="entry name" value="A4_beta-galactosidase_middle_domain"/>
    <property type="match status" value="1"/>
</dbReference>
<feature type="region of interest" description="Disordered" evidence="1">
    <location>
        <begin position="43"/>
        <end position="62"/>
    </location>
</feature>
<feature type="signal peptide" evidence="2">
    <location>
        <begin position="1"/>
        <end position="41"/>
    </location>
</feature>
<gene>
    <name evidence="3" type="ORF">IM660_18145</name>
</gene>
<evidence type="ECO:0000313" key="4">
    <source>
        <dbReference type="Proteomes" id="UP000593758"/>
    </source>
</evidence>
<feature type="chain" id="PRO_5032426205" evidence="2">
    <location>
        <begin position="42"/>
        <end position="692"/>
    </location>
</feature>
<dbReference type="AlphaFoldDB" id="A0A7M1SSG1"/>
<dbReference type="RefSeq" id="WP_193497164.1">
    <property type="nucleotide sequence ID" value="NZ_CP063169.1"/>
</dbReference>
<organism evidence="3 4">
    <name type="scientific">Ruania alkalisoli</name>
    <dbReference type="NCBI Taxonomy" id="2779775"/>
    <lineage>
        <taxon>Bacteria</taxon>
        <taxon>Bacillati</taxon>
        <taxon>Actinomycetota</taxon>
        <taxon>Actinomycetes</taxon>
        <taxon>Micrococcales</taxon>
        <taxon>Ruaniaceae</taxon>
        <taxon>Ruania</taxon>
    </lineage>
</organism>
<dbReference type="InterPro" id="IPR029062">
    <property type="entry name" value="Class_I_gatase-like"/>
</dbReference>
<protein>
    <submittedName>
        <fullName evidence="3">Uncharacterized protein</fullName>
    </submittedName>
</protein>
<evidence type="ECO:0000256" key="2">
    <source>
        <dbReference type="SAM" id="SignalP"/>
    </source>
</evidence>
<accession>A0A7M1SSG1</accession>
<dbReference type="InterPro" id="IPR017853">
    <property type="entry name" value="GH"/>
</dbReference>
<evidence type="ECO:0000256" key="1">
    <source>
        <dbReference type="SAM" id="MobiDB-lite"/>
    </source>
</evidence>
<dbReference type="InterPro" id="IPR006311">
    <property type="entry name" value="TAT_signal"/>
</dbReference>
<dbReference type="KEGG" id="halt:IM660_18145"/>
<evidence type="ECO:0000313" key="3">
    <source>
        <dbReference type="EMBL" id="QOR70486.1"/>
    </source>
</evidence>
<dbReference type="SUPFAM" id="SSF51445">
    <property type="entry name" value="(Trans)glycosidases"/>
    <property type="match status" value="1"/>
</dbReference>
<sequence>MTTNTPINRATDSPTGPARRTVLGLGAATAGWFLVPTPALAAPSTGTPPHALSSNGGGREVPHWYDANRVQGHTRLMIDRYHDTPQFSDAAERFQQLGAGAFTRHAKFGDEQPWWPTALPLGPDGNPLSDHDRIIRGVEVEAGRNIPQEYIDYAHSLGMRVIAYYWHMSEAWYRDNEPSYICRTPDGDPIEHGRGTHLDITGPYGDVVVTRLRELAAMGVDGFFFDENHLPPSGSWGSALEEAWEAETGTAAPVPAGASGALPTWPPATWNDASYLAYLDFRARRIEDTFQSWMDDVKADYPEVVFIISTTEIAGMTRRGMTTRLARIADSAKNEFDTSWKHNYSYRVFLDYPDLLQPANHVRQALSFSLMRDSSDGRPPLIWVTGLPNADHAEGFASSVLTFGGVASMDTDEGTTLVGQDPPPWPDGLKTPIAGLEAAFELGNAVSPRLAGTRPVRWAAVHYSERIRNAREGDFRAAWEEVIWPTIGVYQTVTEDGLPIGIVNDHQLAENELDGYQVLILPNPTELTGAEQAAVDDFTAGGGAVIAMDPSWEWSTEAGNPLAAASLRSALAPHTSSATVQVVGGPAGRYGIAYQRQGHTYTVAITNDFSWVQDSAYAKRWEGEINPAAPPAEGVSVHLRDMPNVNALVATDAVSGEDLDVVATADGVRVDVPAFDRMACIVVSCGNTNQPS</sequence>
<keyword evidence="4" id="KW-1185">Reference proteome</keyword>
<dbReference type="Proteomes" id="UP000593758">
    <property type="component" value="Chromosome"/>
</dbReference>
<reference evidence="3 4" key="1">
    <citation type="submission" date="2020-10" db="EMBL/GenBank/DDBJ databases">
        <title>Haloactinobacterium sp. RN3S43, a bacterium isolated from saline soil.</title>
        <authorList>
            <person name="Sun J.-Q."/>
        </authorList>
    </citation>
    <scope>NUCLEOTIDE SEQUENCE [LARGE SCALE GENOMIC DNA]</scope>
    <source>
        <strain evidence="3 4">RN3S43</strain>
    </source>
</reference>
<dbReference type="Gene3D" id="3.20.20.80">
    <property type="entry name" value="Glycosidases"/>
    <property type="match status" value="1"/>
</dbReference>